<name>A0A438AFG1_9RHOB</name>
<dbReference type="RefSeq" id="WP_127907059.1">
    <property type="nucleotide sequence ID" value="NZ_RQXX01000004.1"/>
</dbReference>
<feature type="region of interest" description="Disordered" evidence="5">
    <location>
        <begin position="1"/>
        <end position="22"/>
    </location>
</feature>
<protein>
    <submittedName>
        <fullName evidence="8">DUF202 domain-containing protein</fullName>
    </submittedName>
</protein>
<dbReference type="InterPro" id="IPR003807">
    <property type="entry name" value="DUF202"/>
</dbReference>
<keyword evidence="4 6" id="KW-0472">Membrane</keyword>
<dbReference type="OrthoDB" id="582337at2"/>
<evidence type="ECO:0000256" key="1">
    <source>
        <dbReference type="ARBA" id="ARBA00004127"/>
    </source>
</evidence>
<proteinExistence type="predicted"/>
<evidence type="ECO:0000256" key="5">
    <source>
        <dbReference type="SAM" id="MobiDB-lite"/>
    </source>
</evidence>
<comment type="subcellular location">
    <subcellularLocation>
        <location evidence="1">Endomembrane system</location>
        <topology evidence="1">Multi-pass membrane protein</topology>
    </subcellularLocation>
</comment>
<dbReference type="GO" id="GO:0012505">
    <property type="term" value="C:endomembrane system"/>
    <property type="evidence" value="ECO:0007669"/>
    <property type="project" value="UniProtKB-SubCell"/>
</dbReference>
<evidence type="ECO:0000256" key="6">
    <source>
        <dbReference type="SAM" id="Phobius"/>
    </source>
</evidence>
<feature type="compositionally biased region" description="Basic and acidic residues" evidence="5">
    <location>
        <begin position="11"/>
        <end position="22"/>
    </location>
</feature>
<feature type="transmembrane region" description="Helical" evidence="6">
    <location>
        <begin position="108"/>
        <end position="133"/>
    </location>
</feature>
<feature type="domain" description="DUF202" evidence="7">
    <location>
        <begin position="31"/>
        <end position="95"/>
    </location>
</feature>
<evidence type="ECO:0000256" key="3">
    <source>
        <dbReference type="ARBA" id="ARBA00022989"/>
    </source>
</evidence>
<evidence type="ECO:0000256" key="4">
    <source>
        <dbReference type="ARBA" id="ARBA00023136"/>
    </source>
</evidence>
<evidence type="ECO:0000313" key="8">
    <source>
        <dbReference type="EMBL" id="RVV97463.1"/>
    </source>
</evidence>
<keyword evidence="9" id="KW-1185">Reference proteome</keyword>
<sequence length="134" mass="14253">MAKDTATAAKSGEHADKQALAEERTDWAEDRTILANERTFAGWMRTGMGAIAIAVGLRAIFGQTAMGYAPARIAATFFCLVAIYIFWAARQKACATVGRLRAHQARPLPTRSVTIISTALSVGAAGTAGLLWLV</sequence>
<evidence type="ECO:0000259" key="7">
    <source>
        <dbReference type="Pfam" id="PF02656"/>
    </source>
</evidence>
<accession>A0A438AFG1</accession>
<dbReference type="AlphaFoldDB" id="A0A438AFG1"/>
<dbReference type="EMBL" id="RQXX01000004">
    <property type="protein sequence ID" value="RVV97463.1"/>
    <property type="molecule type" value="Genomic_DNA"/>
</dbReference>
<comment type="caution">
    <text evidence="8">The sequence shown here is derived from an EMBL/GenBank/DDBJ whole genome shotgun (WGS) entry which is preliminary data.</text>
</comment>
<dbReference type="Proteomes" id="UP000285908">
    <property type="component" value="Unassembled WGS sequence"/>
</dbReference>
<evidence type="ECO:0000256" key="2">
    <source>
        <dbReference type="ARBA" id="ARBA00022692"/>
    </source>
</evidence>
<reference evidence="8 9" key="1">
    <citation type="submission" date="2018-11" db="EMBL/GenBank/DDBJ databases">
        <title>Mesobaculum littorinae gen. nov., sp. nov., isolated from Littorina scabra that represents a novel genus of the order Rhodobacteraceae.</title>
        <authorList>
            <person name="Li F."/>
        </authorList>
    </citation>
    <scope>NUCLEOTIDE SEQUENCE [LARGE SCALE GENOMIC DNA]</scope>
    <source>
        <strain evidence="8 9">M0103</strain>
    </source>
</reference>
<keyword evidence="2 6" id="KW-0812">Transmembrane</keyword>
<keyword evidence="3 6" id="KW-1133">Transmembrane helix</keyword>
<feature type="transmembrane region" description="Helical" evidence="6">
    <location>
        <begin position="67"/>
        <end position="87"/>
    </location>
</feature>
<evidence type="ECO:0000313" key="9">
    <source>
        <dbReference type="Proteomes" id="UP000285908"/>
    </source>
</evidence>
<gene>
    <name evidence="8" type="ORF">EKE94_13030</name>
</gene>
<feature type="transmembrane region" description="Helical" evidence="6">
    <location>
        <begin position="40"/>
        <end position="61"/>
    </location>
</feature>
<organism evidence="8 9">
    <name type="scientific">Mesobaculum littorinae</name>
    <dbReference type="NCBI Taxonomy" id="2486419"/>
    <lineage>
        <taxon>Bacteria</taxon>
        <taxon>Pseudomonadati</taxon>
        <taxon>Pseudomonadota</taxon>
        <taxon>Alphaproteobacteria</taxon>
        <taxon>Rhodobacterales</taxon>
        <taxon>Roseobacteraceae</taxon>
        <taxon>Mesobaculum</taxon>
    </lineage>
</organism>
<dbReference type="Pfam" id="PF02656">
    <property type="entry name" value="DUF202"/>
    <property type="match status" value="1"/>
</dbReference>